<feature type="region of interest" description="Disordered" evidence="1">
    <location>
        <begin position="88"/>
        <end position="125"/>
    </location>
</feature>
<dbReference type="EMBL" id="JAEHOD010000032">
    <property type="protein sequence ID" value="KAG2443131.1"/>
    <property type="molecule type" value="Genomic_DNA"/>
</dbReference>
<feature type="compositionally biased region" description="Pro residues" evidence="1">
    <location>
        <begin position="838"/>
        <end position="850"/>
    </location>
</feature>
<feature type="compositionally biased region" description="Pro residues" evidence="1">
    <location>
        <begin position="270"/>
        <end position="363"/>
    </location>
</feature>
<accession>A0A835TFG8</accession>
<keyword evidence="4" id="KW-1185">Reference proteome</keyword>
<evidence type="ECO:0000256" key="1">
    <source>
        <dbReference type="SAM" id="MobiDB-lite"/>
    </source>
</evidence>
<dbReference type="OrthoDB" id="10383890at2759"/>
<evidence type="ECO:0000313" key="4">
    <source>
        <dbReference type="Proteomes" id="UP000613740"/>
    </source>
</evidence>
<feature type="region of interest" description="Disordered" evidence="1">
    <location>
        <begin position="268"/>
        <end position="410"/>
    </location>
</feature>
<dbReference type="Proteomes" id="UP000613740">
    <property type="component" value="Unassembled WGS sequence"/>
</dbReference>
<dbReference type="Pfam" id="PF12499">
    <property type="entry name" value="DUF3707"/>
    <property type="match status" value="1"/>
</dbReference>
<feature type="region of interest" description="Disordered" evidence="1">
    <location>
        <begin position="1044"/>
        <end position="1065"/>
    </location>
</feature>
<organism evidence="3 4">
    <name type="scientific">Chlamydomonas schloesseri</name>
    <dbReference type="NCBI Taxonomy" id="2026947"/>
    <lineage>
        <taxon>Eukaryota</taxon>
        <taxon>Viridiplantae</taxon>
        <taxon>Chlorophyta</taxon>
        <taxon>core chlorophytes</taxon>
        <taxon>Chlorophyceae</taxon>
        <taxon>CS clade</taxon>
        <taxon>Chlamydomonadales</taxon>
        <taxon>Chlamydomonadaceae</taxon>
        <taxon>Chlamydomonas</taxon>
    </lineage>
</organism>
<feature type="region of interest" description="Disordered" evidence="1">
    <location>
        <begin position="829"/>
        <end position="881"/>
    </location>
</feature>
<protein>
    <recommendedName>
        <fullName evidence="2">Pherophorin domain-containing protein</fullName>
    </recommendedName>
</protein>
<comment type="caution">
    <text evidence="3">The sequence shown here is derived from an EMBL/GenBank/DDBJ whole genome shotgun (WGS) entry which is preliminary data.</text>
</comment>
<sequence length="1077" mass="114177">MPQWVAKLAAELMNAYNSGSSAGHRHLLALTGLLQELQQRQQRRSLLQAILCTETLAGYGFAATLEPEPGNPQCLVAKYNETCPYLPPLPPAPPPGPPQLPPSPAPPTPAAPPQPPPLPAPPQPTPQPCRLCATLVLLPGPAFVGPINITDAEMQAYGEQFATYFNDNVLVGLASPGNLFEIPIDGFKASWVPGTGITPFSRVCGNFTAEGINTLAAVDDLVWSAWFNILYQGEDCPANLAGISSSIQFTSSPQGCFFHTDINKESCFPEFPPSPKPPSPAPPTAPPPPPVLTSQPPPPPPPPPPETPPPSPNPPLPPSPEPPGLPLPPPSPRPPAPLAPMPPSPEPPSPEPQSPLPPSPRPPAGGKQNAPPLPPFPPEAPVERVCVNVGPSTDLTAPPENSRACGDQSTCIDTNIDSSACLYKMQGGQVYLYCPVTFTYPRPGSICALLNIPPPAPPPPRGGGGNGGNLFGSPYICSSDKVGTVVEGPGGVPVPGGINQQPWRPGNTTVYAQWVRWAESDMQPRTVEWSVRSGTKACSVGSRPTSITVNGMPATCAGPRFLDPAGTIAAGCQANDGTIFNECLWSVTVPRPGGVGWNGDVCVQNNVTTTPPPMGGNPSPPSPRPPAPRGNPGTNAPPVPPFNPCVLSGVSSSKTPGGTECVNQANCLDLYYDSAKCQWRIGSDGSLYLYCPVCLRYPRDSAMCPGTSSIEYLCAGDELSTVLPSDGGEPVPGGIAVQSGWAPYTSYCQWVRWRHDDFTQQPIYYSIKDGTGACVRRAGNSVNVTLQGVDAMCTAPRTNALGKPAGCKGNDNVDNECLWRLRVPRPGGPGWEGEVCTSPPPPAVPPPMAPSTPGRQRPPRPPAKPGQRAPKVPPAPPPPPPRRFIPFPFCACKKRNVKNTPYQLIYTSSTPMSPMSGGIPRIKHCFEIDTVPCDPKTSCCGMGIKKIELFARNECRKSVKLALLDDQSLSWSFTQDTFEGATYTTFKFPNLHLSRDEVRNATSLCVVLSDACSRLEDFCYDGRSNACRVTFFSEDESCCPTGLSSLEKQPSGPEVEVDNAPPDAVTVDLGRHRSAFR</sequence>
<feature type="domain" description="Pherophorin" evidence="2">
    <location>
        <begin position="887"/>
        <end position="1040"/>
    </location>
</feature>
<dbReference type="PANTHER" id="PTHR48125">
    <property type="entry name" value="LP07818P1"/>
    <property type="match status" value="1"/>
</dbReference>
<gene>
    <name evidence="3" type="ORF">HYH02_009542</name>
</gene>
<dbReference type="InterPro" id="IPR024616">
    <property type="entry name" value="Pherophorin"/>
</dbReference>
<dbReference type="AlphaFoldDB" id="A0A835TFG8"/>
<dbReference type="PANTHER" id="PTHR48125:SF12">
    <property type="entry name" value="AT HOOK TRANSCRIPTION FACTOR FAMILY-RELATED"/>
    <property type="match status" value="1"/>
</dbReference>
<evidence type="ECO:0000259" key="2">
    <source>
        <dbReference type="Pfam" id="PF12499"/>
    </source>
</evidence>
<evidence type="ECO:0000313" key="3">
    <source>
        <dbReference type="EMBL" id="KAG2443131.1"/>
    </source>
</evidence>
<feature type="region of interest" description="Disordered" evidence="1">
    <location>
        <begin position="600"/>
        <end position="638"/>
    </location>
</feature>
<reference evidence="3" key="1">
    <citation type="journal article" date="2020" name="bioRxiv">
        <title>Comparative genomics of Chlamydomonas.</title>
        <authorList>
            <person name="Craig R.J."/>
            <person name="Hasan A.R."/>
            <person name="Ness R.W."/>
            <person name="Keightley P.D."/>
        </authorList>
    </citation>
    <scope>NUCLEOTIDE SEQUENCE</scope>
    <source>
        <strain evidence="3">CCAP 11/173</strain>
    </source>
</reference>
<feature type="compositionally biased region" description="Pro residues" evidence="1">
    <location>
        <begin position="610"/>
        <end position="638"/>
    </location>
</feature>
<proteinExistence type="predicted"/>
<name>A0A835TFG8_9CHLO</name>
<feature type="compositionally biased region" description="Pro residues" evidence="1">
    <location>
        <begin position="871"/>
        <end position="881"/>
    </location>
</feature>
<feature type="compositionally biased region" description="Pro residues" evidence="1">
    <location>
        <begin position="371"/>
        <end position="380"/>
    </location>
</feature>